<keyword evidence="2" id="KW-1185">Reference proteome</keyword>
<evidence type="ECO:0000313" key="1">
    <source>
        <dbReference type="EMBL" id="AGL61873.1"/>
    </source>
</evidence>
<dbReference type="Proteomes" id="UP000013893">
    <property type="component" value="Chromosome"/>
</dbReference>
<dbReference type="KEGG" id="saal:L336_0163"/>
<dbReference type="STRING" id="1332188.L336_0163"/>
<name>R4PK36_9BACT</name>
<reference evidence="1 2" key="1">
    <citation type="journal article" date="2013" name="Nat. Biotechnol.">
        <title>Genome sequences of rare, uncultured bacteria obtained by differential coverage binning of multiple metagenomes.</title>
        <authorList>
            <person name="Albertsen M."/>
            <person name="Hugenholtz P."/>
            <person name="Skarshewski A."/>
            <person name="Nielsen K.L."/>
            <person name="Tyson G.W."/>
            <person name="Nielsen P.H."/>
        </authorList>
    </citation>
    <scope>NUCLEOTIDE SEQUENCE [LARGE SCALE GENOMIC DNA]</scope>
    <source>
        <strain evidence="1">TM71</strain>
    </source>
</reference>
<dbReference type="AlphaFoldDB" id="R4PK36"/>
<dbReference type="HOGENOM" id="CLU_1591566_0_0_0"/>
<proteinExistence type="predicted"/>
<protein>
    <submittedName>
        <fullName evidence="1">Uncharacterized protein</fullName>
    </submittedName>
</protein>
<evidence type="ECO:0000313" key="2">
    <source>
        <dbReference type="Proteomes" id="UP000013893"/>
    </source>
</evidence>
<gene>
    <name evidence="1" type="ORF">L336_0163</name>
</gene>
<organism evidence="1 2">
    <name type="scientific">Candidatus Saccharimonas aalborgensis</name>
    <dbReference type="NCBI Taxonomy" id="1332188"/>
    <lineage>
        <taxon>Bacteria</taxon>
        <taxon>Candidatus Saccharimonadota</taxon>
        <taxon>Candidatus Saccharimonadia</taxon>
        <taxon>Candidatus Saccharimonadales</taxon>
        <taxon>Candidatus Saccharimonadaceae</taxon>
        <taxon>Candidatus Saccharimonas</taxon>
    </lineage>
</organism>
<dbReference type="EMBL" id="CP005957">
    <property type="protein sequence ID" value="AGL61873.1"/>
    <property type="molecule type" value="Genomic_DNA"/>
</dbReference>
<sequence length="167" mass="19313">MASLQKKNSEDDDLKLELELNPPDKFKHLLSYGVIPPQRRPNDTAYWLSYNPNKRQLKLNGFVVKQFQLGKPNDIYFEKLFKQKGWVKTIKVAKPARTSMLISNTGLPEKLSNAIFDAGDNETTLVAHTVIRRSRAVDFGVRDDEIQEYLVKCRDQHNTLLKAKKRK</sequence>
<dbReference type="RefSeq" id="WP_015641323.1">
    <property type="nucleotide sequence ID" value="NC_021219.1"/>
</dbReference>
<accession>R4PK36</accession>